<dbReference type="Proteomes" id="UP000789920">
    <property type="component" value="Unassembled WGS sequence"/>
</dbReference>
<evidence type="ECO:0000313" key="2">
    <source>
        <dbReference type="Proteomes" id="UP000789920"/>
    </source>
</evidence>
<dbReference type="EMBL" id="CAJVQC010115726">
    <property type="protein sequence ID" value="CAG8836788.1"/>
    <property type="molecule type" value="Genomic_DNA"/>
</dbReference>
<sequence length="109" mass="12751">MPPRCCISKKKTLKRPNIQYWQQYNIQNKQNIEEKKVKSNGVLEETVFEKGLVALFKKNQMPKAPDILEPELIDITEPGLIDITEPKIQIIGKIKTQNHFNNPRRLVNR</sequence>
<accession>A0ACA9SFU4</accession>
<organism evidence="1 2">
    <name type="scientific">Racocetra persica</name>
    <dbReference type="NCBI Taxonomy" id="160502"/>
    <lineage>
        <taxon>Eukaryota</taxon>
        <taxon>Fungi</taxon>
        <taxon>Fungi incertae sedis</taxon>
        <taxon>Mucoromycota</taxon>
        <taxon>Glomeromycotina</taxon>
        <taxon>Glomeromycetes</taxon>
        <taxon>Diversisporales</taxon>
        <taxon>Gigasporaceae</taxon>
        <taxon>Racocetra</taxon>
    </lineage>
</organism>
<feature type="non-terminal residue" evidence="1">
    <location>
        <position position="109"/>
    </location>
</feature>
<comment type="caution">
    <text evidence="1">The sequence shown here is derived from an EMBL/GenBank/DDBJ whole genome shotgun (WGS) entry which is preliminary data.</text>
</comment>
<reference evidence="1" key="1">
    <citation type="submission" date="2021-06" db="EMBL/GenBank/DDBJ databases">
        <authorList>
            <person name="Kallberg Y."/>
            <person name="Tangrot J."/>
            <person name="Rosling A."/>
        </authorList>
    </citation>
    <scope>NUCLEOTIDE SEQUENCE</scope>
    <source>
        <strain evidence="1">MA461A</strain>
    </source>
</reference>
<name>A0ACA9SFU4_9GLOM</name>
<gene>
    <name evidence="1" type="ORF">RPERSI_LOCUS30059</name>
</gene>
<protein>
    <submittedName>
        <fullName evidence="1">6910_t:CDS:1</fullName>
    </submittedName>
</protein>
<keyword evidence="2" id="KW-1185">Reference proteome</keyword>
<evidence type="ECO:0000313" key="1">
    <source>
        <dbReference type="EMBL" id="CAG8836788.1"/>
    </source>
</evidence>
<proteinExistence type="predicted"/>